<dbReference type="Proteomes" id="UP001549204">
    <property type="component" value="Unassembled WGS sequence"/>
</dbReference>
<sequence>MLLIRTYIAASAIEGVGVFAAQPIKKGASIWRLDPDFDRLIPMEKYEAAPPHLKELLDRYAYPSPDRPGFMVYEVDNGRFMNHAERPNTDFSQYGGATAIRDIAPGEEITCDYGEFFEDFERLHLATAS</sequence>
<evidence type="ECO:0000259" key="1">
    <source>
        <dbReference type="PROSITE" id="PS50280"/>
    </source>
</evidence>
<reference evidence="2 3" key="1">
    <citation type="submission" date="2024-06" db="EMBL/GenBank/DDBJ databases">
        <title>Genomic Encyclopedia of Type Strains, Phase IV (KMG-IV): sequencing the most valuable type-strain genomes for metagenomic binning, comparative biology and taxonomic classification.</title>
        <authorList>
            <person name="Goeker M."/>
        </authorList>
    </citation>
    <scope>NUCLEOTIDE SEQUENCE [LARGE SCALE GENOMIC DNA]</scope>
    <source>
        <strain evidence="2 3">DSM 100022</strain>
    </source>
</reference>
<evidence type="ECO:0000313" key="3">
    <source>
        <dbReference type="Proteomes" id="UP001549204"/>
    </source>
</evidence>
<dbReference type="Gene3D" id="2.170.270.10">
    <property type="entry name" value="SET domain"/>
    <property type="match status" value="1"/>
</dbReference>
<dbReference type="SUPFAM" id="SSF82199">
    <property type="entry name" value="SET domain"/>
    <property type="match status" value="1"/>
</dbReference>
<organism evidence="2 3">
    <name type="scientific">Mesorhizobium robiniae</name>
    <dbReference type="NCBI Taxonomy" id="559315"/>
    <lineage>
        <taxon>Bacteria</taxon>
        <taxon>Pseudomonadati</taxon>
        <taxon>Pseudomonadota</taxon>
        <taxon>Alphaproteobacteria</taxon>
        <taxon>Hyphomicrobiales</taxon>
        <taxon>Phyllobacteriaceae</taxon>
        <taxon>Mesorhizobium</taxon>
    </lineage>
</organism>
<feature type="domain" description="SET" evidence="1">
    <location>
        <begin position="4"/>
        <end position="114"/>
    </location>
</feature>
<proteinExistence type="predicted"/>
<dbReference type="InterPro" id="IPR046341">
    <property type="entry name" value="SET_dom_sf"/>
</dbReference>
<dbReference type="RefSeq" id="WP_354494780.1">
    <property type="nucleotide sequence ID" value="NZ_JBEPMC010000022.1"/>
</dbReference>
<gene>
    <name evidence="2" type="ORF">ABID19_006814</name>
</gene>
<keyword evidence="3" id="KW-1185">Reference proteome</keyword>
<comment type="caution">
    <text evidence="2">The sequence shown here is derived from an EMBL/GenBank/DDBJ whole genome shotgun (WGS) entry which is preliminary data.</text>
</comment>
<dbReference type="InterPro" id="IPR001214">
    <property type="entry name" value="SET_dom"/>
</dbReference>
<dbReference type="Pfam" id="PF00856">
    <property type="entry name" value="SET"/>
    <property type="match status" value="1"/>
</dbReference>
<protein>
    <submittedName>
        <fullName evidence="2">SET domain-containing protein</fullName>
    </submittedName>
</protein>
<evidence type="ECO:0000313" key="2">
    <source>
        <dbReference type="EMBL" id="MET3583749.1"/>
    </source>
</evidence>
<dbReference type="EMBL" id="JBEPMC010000022">
    <property type="protein sequence ID" value="MET3583749.1"/>
    <property type="molecule type" value="Genomic_DNA"/>
</dbReference>
<name>A0ABV2GZZ0_9HYPH</name>
<dbReference type="PROSITE" id="PS50280">
    <property type="entry name" value="SET"/>
    <property type="match status" value="1"/>
</dbReference>
<dbReference type="SMART" id="SM00317">
    <property type="entry name" value="SET"/>
    <property type="match status" value="1"/>
</dbReference>
<accession>A0ABV2GZZ0</accession>